<accession>A0ACC2KUB6</accession>
<evidence type="ECO:0000313" key="2">
    <source>
        <dbReference type="Proteomes" id="UP001234297"/>
    </source>
</evidence>
<dbReference type="Proteomes" id="UP001234297">
    <property type="component" value="Chromosome 11"/>
</dbReference>
<evidence type="ECO:0000313" key="1">
    <source>
        <dbReference type="EMBL" id="KAJ8624590.1"/>
    </source>
</evidence>
<name>A0ACC2KUB6_PERAE</name>
<sequence>MRKYFEQFREILEAVVVTDKNTGREEGYGFALLPEPIGSRDLLKEKKIPKKHHIRENKEKTKALLEMRSTQNTSNMGRSKHIL</sequence>
<keyword evidence="2" id="KW-1185">Reference proteome</keyword>
<dbReference type="EMBL" id="CM056819">
    <property type="protein sequence ID" value="KAJ8624590.1"/>
    <property type="molecule type" value="Genomic_DNA"/>
</dbReference>
<proteinExistence type="predicted"/>
<reference evidence="1 2" key="1">
    <citation type="journal article" date="2022" name="Hortic Res">
        <title>A haplotype resolved chromosomal level avocado genome allows analysis of novel avocado genes.</title>
        <authorList>
            <person name="Nath O."/>
            <person name="Fletcher S.J."/>
            <person name="Hayward A."/>
            <person name="Shaw L.M."/>
            <person name="Masouleh A.K."/>
            <person name="Furtado A."/>
            <person name="Henry R.J."/>
            <person name="Mitter N."/>
        </authorList>
    </citation>
    <scope>NUCLEOTIDE SEQUENCE [LARGE SCALE GENOMIC DNA]</scope>
    <source>
        <strain evidence="2">cv. Hass</strain>
    </source>
</reference>
<organism evidence="1 2">
    <name type="scientific">Persea americana</name>
    <name type="common">Avocado</name>
    <dbReference type="NCBI Taxonomy" id="3435"/>
    <lineage>
        <taxon>Eukaryota</taxon>
        <taxon>Viridiplantae</taxon>
        <taxon>Streptophyta</taxon>
        <taxon>Embryophyta</taxon>
        <taxon>Tracheophyta</taxon>
        <taxon>Spermatophyta</taxon>
        <taxon>Magnoliopsida</taxon>
        <taxon>Magnoliidae</taxon>
        <taxon>Laurales</taxon>
        <taxon>Lauraceae</taxon>
        <taxon>Persea</taxon>
    </lineage>
</organism>
<gene>
    <name evidence="1" type="ORF">MRB53_033120</name>
</gene>
<protein>
    <submittedName>
        <fullName evidence="1">Uncharacterized protein</fullName>
    </submittedName>
</protein>
<comment type="caution">
    <text evidence="1">The sequence shown here is derived from an EMBL/GenBank/DDBJ whole genome shotgun (WGS) entry which is preliminary data.</text>
</comment>